<reference evidence="14" key="1">
    <citation type="submission" date="2022-12" db="EMBL/GenBank/DDBJ databases">
        <authorList>
            <person name="Webb A."/>
        </authorList>
    </citation>
    <scope>NUCLEOTIDE SEQUENCE</scope>
    <source>
        <strain evidence="14">Pd1</strain>
    </source>
</reference>
<evidence type="ECO:0000256" key="10">
    <source>
        <dbReference type="ARBA" id="ARBA00022989"/>
    </source>
</evidence>
<dbReference type="PANTHER" id="PTHR10791:SF30">
    <property type="entry name" value="SUGAR TRANSPORTER SWEET1"/>
    <property type="match status" value="1"/>
</dbReference>
<keyword evidence="7" id="KW-0762">Sugar transport</keyword>
<dbReference type="FunFam" id="1.20.1280.290:FF:000007">
    <property type="entry name" value="Bidirectional sugar transporter SWEET7"/>
    <property type="match status" value="1"/>
</dbReference>
<feature type="transmembrane region" description="Helical" evidence="13">
    <location>
        <begin position="166"/>
        <end position="187"/>
    </location>
</feature>
<dbReference type="Pfam" id="PF03083">
    <property type="entry name" value="MtN3_slv"/>
    <property type="match status" value="2"/>
</dbReference>
<feature type="transmembrane region" description="Helical" evidence="13">
    <location>
        <begin position="68"/>
        <end position="89"/>
    </location>
</feature>
<evidence type="ECO:0000256" key="6">
    <source>
        <dbReference type="ARBA" id="ARBA00022475"/>
    </source>
</evidence>
<feature type="transmembrane region" description="Helical" evidence="13">
    <location>
        <begin position="44"/>
        <end position="62"/>
    </location>
</feature>
<dbReference type="AlphaFoldDB" id="A0AAV0SXI4"/>
<keyword evidence="15" id="KW-1185">Reference proteome</keyword>
<evidence type="ECO:0000256" key="7">
    <source>
        <dbReference type="ARBA" id="ARBA00022597"/>
    </source>
</evidence>
<comment type="caution">
    <text evidence="14">The sequence shown here is derived from an EMBL/GenBank/DDBJ whole genome shotgun (WGS) entry which is preliminary data.</text>
</comment>
<keyword evidence="11" id="KW-0333">Golgi apparatus</keyword>
<evidence type="ECO:0000256" key="13">
    <source>
        <dbReference type="SAM" id="Phobius"/>
    </source>
</evidence>
<evidence type="ECO:0000256" key="8">
    <source>
        <dbReference type="ARBA" id="ARBA00022692"/>
    </source>
</evidence>
<dbReference type="GO" id="GO:0005886">
    <property type="term" value="C:plasma membrane"/>
    <property type="evidence" value="ECO:0007669"/>
    <property type="project" value="UniProtKB-SubCell"/>
</dbReference>
<evidence type="ECO:0000256" key="9">
    <source>
        <dbReference type="ARBA" id="ARBA00022737"/>
    </source>
</evidence>
<protein>
    <recommendedName>
        <fullName evidence="4">Sugar transporter SWEET1</fullName>
    </recommendedName>
</protein>
<dbReference type="InterPro" id="IPR004316">
    <property type="entry name" value="SWEET_rpt"/>
</dbReference>
<dbReference type="GO" id="GO:0000139">
    <property type="term" value="C:Golgi membrane"/>
    <property type="evidence" value="ECO:0007669"/>
    <property type="project" value="UniProtKB-SubCell"/>
</dbReference>
<accession>A0AAV0SXI4</accession>
<evidence type="ECO:0000256" key="4">
    <source>
        <dbReference type="ARBA" id="ARBA00021741"/>
    </source>
</evidence>
<organism evidence="14 15">
    <name type="scientific">Peronospora destructor</name>
    <dbReference type="NCBI Taxonomy" id="86335"/>
    <lineage>
        <taxon>Eukaryota</taxon>
        <taxon>Sar</taxon>
        <taxon>Stramenopiles</taxon>
        <taxon>Oomycota</taxon>
        <taxon>Peronosporomycetes</taxon>
        <taxon>Peronosporales</taxon>
        <taxon>Peronosporaceae</taxon>
        <taxon>Peronospora</taxon>
    </lineage>
</organism>
<feature type="transmembrane region" description="Helical" evidence="13">
    <location>
        <begin position="101"/>
        <end position="123"/>
    </location>
</feature>
<keyword evidence="6" id="KW-1003">Cell membrane</keyword>
<keyword evidence="9" id="KW-0677">Repeat</keyword>
<dbReference type="InterPro" id="IPR047664">
    <property type="entry name" value="SWEET"/>
</dbReference>
<feature type="transmembrane region" description="Helical" evidence="13">
    <location>
        <begin position="193"/>
        <end position="214"/>
    </location>
</feature>
<dbReference type="PANTHER" id="PTHR10791">
    <property type="entry name" value="RAG1-ACTIVATING PROTEIN 1"/>
    <property type="match status" value="1"/>
</dbReference>
<keyword evidence="8 13" id="KW-0812">Transmembrane</keyword>
<comment type="similarity">
    <text evidence="3">Belongs to the SWEET sugar transporter family.</text>
</comment>
<proteinExistence type="inferred from homology"/>
<evidence type="ECO:0000256" key="11">
    <source>
        <dbReference type="ARBA" id="ARBA00023034"/>
    </source>
</evidence>
<feature type="transmembrane region" description="Helical" evidence="13">
    <location>
        <begin position="135"/>
        <end position="154"/>
    </location>
</feature>
<evidence type="ECO:0000256" key="5">
    <source>
        <dbReference type="ARBA" id="ARBA00022448"/>
    </source>
</evidence>
<evidence type="ECO:0000256" key="12">
    <source>
        <dbReference type="ARBA" id="ARBA00023136"/>
    </source>
</evidence>
<keyword evidence="10 13" id="KW-1133">Transmembrane helix</keyword>
<comment type="subcellular location">
    <subcellularLocation>
        <location evidence="1">Cell membrane</location>
        <topology evidence="1">Multi-pass membrane protein</topology>
    </subcellularLocation>
    <subcellularLocation>
        <location evidence="2">Golgi apparatus membrane</location>
        <topology evidence="2">Multi-pass membrane protein</topology>
    </subcellularLocation>
</comment>
<evidence type="ECO:0000313" key="15">
    <source>
        <dbReference type="Proteomes" id="UP001162029"/>
    </source>
</evidence>
<keyword evidence="12 13" id="KW-0472">Membrane</keyword>
<dbReference type="EMBL" id="CANTFM010000013">
    <property type="protein sequence ID" value="CAI5708364.1"/>
    <property type="molecule type" value="Genomic_DNA"/>
</dbReference>
<sequence length="280" mass="30924">MNDNDTAIQIFKVITVITSIMMRFSLLPDFQRMRKMKSTGDMSVLPCVMLYANCYLVCWYSYAVDNIIPLFVTATLGVVTGAFLAVCFYKWTAHKRDVMKVFIISGVVILLETFYGVIAFLGWTNQDRSSTGTTLGVLVIISTVGFYASPMATIRHVIQTKTSFSMPLTTGVVNVVDSFCWVIYAILIDDAFILVPHVSGALLGSTQLILTFIYPRKAPYDGQIDSATMTDPFARSNNSVGGEKAVLSVVIKSPVPYNRENIESSAVETPRYVALRSPKA</sequence>
<dbReference type="Proteomes" id="UP001162029">
    <property type="component" value="Unassembled WGS sequence"/>
</dbReference>
<evidence type="ECO:0000256" key="1">
    <source>
        <dbReference type="ARBA" id="ARBA00004651"/>
    </source>
</evidence>
<name>A0AAV0SXI4_9STRA</name>
<evidence type="ECO:0000313" key="14">
    <source>
        <dbReference type="EMBL" id="CAI5708364.1"/>
    </source>
</evidence>
<dbReference type="GO" id="GO:0051119">
    <property type="term" value="F:sugar transmembrane transporter activity"/>
    <property type="evidence" value="ECO:0007669"/>
    <property type="project" value="InterPro"/>
</dbReference>
<dbReference type="Gene3D" id="1.20.1280.290">
    <property type="match status" value="2"/>
</dbReference>
<evidence type="ECO:0000256" key="3">
    <source>
        <dbReference type="ARBA" id="ARBA00007809"/>
    </source>
</evidence>
<evidence type="ECO:0000256" key="2">
    <source>
        <dbReference type="ARBA" id="ARBA00004653"/>
    </source>
</evidence>
<dbReference type="FunFam" id="1.20.1280.290:FF:000004">
    <property type="entry name" value="Sugar transporter SWEET"/>
    <property type="match status" value="1"/>
</dbReference>
<feature type="transmembrane region" description="Helical" evidence="13">
    <location>
        <begin position="6"/>
        <end position="24"/>
    </location>
</feature>
<gene>
    <name evidence="14" type="ORF">PDE001_LOCUS68</name>
</gene>
<keyword evidence="5" id="KW-0813">Transport</keyword>